<name>A0A6M0ISA0_9BACT</name>
<evidence type="ECO:0000313" key="9">
    <source>
        <dbReference type="Proteomes" id="UP000477386"/>
    </source>
</evidence>
<dbReference type="SUPFAM" id="SSF46626">
    <property type="entry name" value="Cytochrome c"/>
    <property type="match status" value="1"/>
</dbReference>
<feature type="region of interest" description="Disordered" evidence="5">
    <location>
        <begin position="725"/>
        <end position="747"/>
    </location>
</feature>
<feature type="compositionally biased region" description="Polar residues" evidence="5">
    <location>
        <begin position="46"/>
        <end position="60"/>
    </location>
</feature>
<keyword evidence="6" id="KW-0732">Signal</keyword>
<keyword evidence="1 4" id="KW-0349">Heme</keyword>
<dbReference type="Gene3D" id="2.120.10.30">
    <property type="entry name" value="TolB, C-terminal domain"/>
    <property type="match status" value="1"/>
</dbReference>
<evidence type="ECO:0000259" key="7">
    <source>
        <dbReference type="PROSITE" id="PS51007"/>
    </source>
</evidence>
<dbReference type="SUPFAM" id="SSF48371">
    <property type="entry name" value="ARM repeat"/>
    <property type="match status" value="1"/>
</dbReference>
<sequence>MKRKLPIVSLIAFSMLVVTCRVAQKTATTADQAIAQQAAPPDTVPAFTSNPSPEQLTPEQSLRSFRVPKGYHMELVASDPMIKEPVAIAWDGNARMYVAEMDTYMQDVDGSNEHDPVSRIMLLEDTDNDGKMDKSSVFIDKLLLPRMILCVNHELLVNETDTYDIWSYKDTNGDGVADAKRIVYQVGKKAPGNLEHQRSGLDWNLDNWIYVTVDPVRFRYTNGMLKVDSLTSGSNGQWGLTHDNYGRLFFSRAGGEIPASGFQINPVYGGLEFPDQYSEEFTAVWPIIATPDIQGGLRRLRLPDSTLNHFTASNGQSIFRGDKLPADLVGDYLVGEPVARIIRRAKVINTNGKLTLENAYKQQEFIASTDMNFRPVNTYTGPDGCLYIVDMNRGIIQESQWTPKGSYLRPQIQRLGLDKNVQHGRIYRLVHDGMKPGPQPHMLDEPSNKLVTYLDHPNGWWRDNAQKQLVILGDKSVVPALKQLAMGQPGASNKKPSALGRLHALWTLEGLDAIDKDMLFSMMTDENPQLRRAAVWISERYLKQGDEQVLGKLSDLKNDPDFDVRTQLLLSTHDSKLAAGRTLNGEIMAQNATNDMLVGVRKSQLKNDAVKTYGLRLGRLDDADRKLVMGGASTFKTLCATCHGPDGKGLAVGGSSMVAPPLFGSKRIVGDKDVLIKILLHGLHGPVDEKNYPDVMPSMAANDDEWIASVLSYIRYEFGYTGNFPPSPPSTTPRPANGDVPPEVLKRRNFKPFVQADEVKKIRQETAGRTQAWTLADLEKPGQ</sequence>
<keyword evidence="2 4" id="KW-0479">Metal-binding</keyword>
<dbReference type="InterPro" id="IPR011042">
    <property type="entry name" value="6-blade_b-propeller_TolB-like"/>
</dbReference>
<dbReference type="PANTHER" id="PTHR33546:SF1">
    <property type="entry name" value="LARGE, MULTIFUNCTIONAL SECRETED PROTEIN"/>
    <property type="match status" value="1"/>
</dbReference>
<dbReference type="EMBL" id="JAAGNZ010000002">
    <property type="protein sequence ID" value="NEU69883.1"/>
    <property type="molecule type" value="Genomic_DNA"/>
</dbReference>
<dbReference type="InterPro" id="IPR009056">
    <property type="entry name" value="Cyt_c-like_dom"/>
</dbReference>
<dbReference type="AlphaFoldDB" id="A0A6M0ISA0"/>
<dbReference type="PROSITE" id="PS51007">
    <property type="entry name" value="CYTC"/>
    <property type="match status" value="1"/>
</dbReference>
<feature type="region of interest" description="Disordered" evidence="5">
    <location>
        <begin position="34"/>
        <end position="60"/>
    </location>
</feature>
<protein>
    <submittedName>
        <fullName evidence="8">Cytochrome C</fullName>
    </submittedName>
</protein>
<dbReference type="GO" id="GO:0020037">
    <property type="term" value="F:heme binding"/>
    <property type="evidence" value="ECO:0007669"/>
    <property type="project" value="InterPro"/>
</dbReference>
<comment type="caution">
    <text evidence="8">The sequence shown here is derived from an EMBL/GenBank/DDBJ whole genome shotgun (WGS) entry which is preliminary data.</text>
</comment>
<keyword evidence="3 4" id="KW-0408">Iron</keyword>
<evidence type="ECO:0000256" key="4">
    <source>
        <dbReference type="PROSITE-ProRule" id="PRU00433"/>
    </source>
</evidence>
<gene>
    <name evidence="8" type="ORF">GK091_23590</name>
</gene>
<dbReference type="RefSeq" id="WP_164042641.1">
    <property type="nucleotide sequence ID" value="NZ_JAAGNZ010000002.1"/>
</dbReference>
<evidence type="ECO:0000313" key="8">
    <source>
        <dbReference type="EMBL" id="NEU69883.1"/>
    </source>
</evidence>
<dbReference type="SUPFAM" id="SSF50952">
    <property type="entry name" value="Soluble quinoprotein glucose dehydrogenase"/>
    <property type="match status" value="1"/>
</dbReference>
<dbReference type="InterPro" id="IPR036909">
    <property type="entry name" value="Cyt_c-like_dom_sf"/>
</dbReference>
<dbReference type="Gene3D" id="1.25.10.10">
    <property type="entry name" value="Leucine-rich Repeat Variant"/>
    <property type="match status" value="1"/>
</dbReference>
<dbReference type="InterPro" id="IPR011989">
    <property type="entry name" value="ARM-like"/>
</dbReference>
<dbReference type="Pfam" id="PF23500">
    <property type="entry name" value="DUF7133"/>
    <property type="match status" value="1"/>
</dbReference>
<dbReference type="Gene3D" id="1.10.760.10">
    <property type="entry name" value="Cytochrome c-like domain"/>
    <property type="match status" value="1"/>
</dbReference>
<evidence type="ECO:0000256" key="5">
    <source>
        <dbReference type="SAM" id="MobiDB-lite"/>
    </source>
</evidence>
<accession>A0A6M0ISA0</accession>
<feature type="signal peptide" evidence="6">
    <location>
        <begin position="1"/>
        <end position="23"/>
    </location>
</feature>
<evidence type="ECO:0000256" key="2">
    <source>
        <dbReference type="ARBA" id="ARBA00022723"/>
    </source>
</evidence>
<dbReference type="InterPro" id="IPR055557">
    <property type="entry name" value="DUF7133"/>
</dbReference>
<dbReference type="GO" id="GO:0046872">
    <property type="term" value="F:metal ion binding"/>
    <property type="evidence" value="ECO:0007669"/>
    <property type="project" value="UniProtKB-KW"/>
</dbReference>
<evidence type="ECO:0000256" key="3">
    <source>
        <dbReference type="ARBA" id="ARBA00023004"/>
    </source>
</evidence>
<organism evidence="8 9">
    <name type="scientific">Spirosoma agri</name>
    <dbReference type="NCBI Taxonomy" id="1987381"/>
    <lineage>
        <taxon>Bacteria</taxon>
        <taxon>Pseudomonadati</taxon>
        <taxon>Bacteroidota</taxon>
        <taxon>Cytophagia</taxon>
        <taxon>Cytophagales</taxon>
        <taxon>Cytophagaceae</taxon>
        <taxon>Spirosoma</taxon>
    </lineage>
</organism>
<feature type="chain" id="PRO_5026970751" evidence="6">
    <location>
        <begin position="24"/>
        <end position="783"/>
    </location>
</feature>
<dbReference type="GO" id="GO:0009055">
    <property type="term" value="F:electron transfer activity"/>
    <property type="evidence" value="ECO:0007669"/>
    <property type="project" value="InterPro"/>
</dbReference>
<keyword evidence="9" id="KW-1185">Reference proteome</keyword>
<dbReference type="InterPro" id="IPR016024">
    <property type="entry name" value="ARM-type_fold"/>
</dbReference>
<dbReference type="InterPro" id="IPR011041">
    <property type="entry name" value="Quinoprot_gluc/sorb_DH_b-prop"/>
</dbReference>
<dbReference type="Proteomes" id="UP000477386">
    <property type="component" value="Unassembled WGS sequence"/>
</dbReference>
<reference evidence="8 9" key="1">
    <citation type="submission" date="2020-02" db="EMBL/GenBank/DDBJ databases">
        <title>Draft genome sequence of two Spirosoma agri KCTC 52727 and Spirosoma terrae KCTC 52035.</title>
        <authorList>
            <person name="Rojas J."/>
            <person name="Ambika Manirajan B."/>
            <person name="Ratering S."/>
            <person name="Suarez C."/>
            <person name="Schnell S."/>
        </authorList>
    </citation>
    <scope>NUCLEOTIDE SEQUENCE [LARGE SCALE GENOMIC DNA]</scope>
    <source>
        <strain evidence="8 9">KCTC 52727</strain>
    </source>
</reference>
<proteinExistence type="predicted"/>
<evidence type="ECO:0000256" key="6">
    <source>
        <dbReference type="SAM" id="SignalP"/>
    </source>
</evidence>
<feature type="domain" description="Cytochrome c" evidence="7">
    <location>
        <begin position="626"/>
        <end position="718"/>
    </location>
</feature>
<dbReference type="PANTHER" id="PTHR33546">
    <property type="entry name" value="LARGE, MULTIFUNCTIONAL SECRETED PROTEIN-RELATED"/>
    <property type="match status" value="1"/>
</dbReference>
<evidence type="ECO:0000256" key="1">
    <source>
        <dbReference type="ARBA" id="ARBA00022617"/>
    </source>
</evidence>